<dbReference type="RefSeq" id="WP_351086253.1">
    <property type="nucleotide sequence ID" value="NZ_JBEOZG010000037.1"/>
</dbReference>
<sequence>MPYRVEASMNIPGTFEVFDASGRYAGTFTEFKTAEATVDMLKEREPEAGWDWTVVR</sequence>
<keyword evidence="2" id="KW-1185">Reference proteome</keyword>
<gene>
    <name evidence="1" type="ORF">ACFY1D_36840</name>
</gene>
<proteinExistence type="predicted"/>
<dbReference type="Proteomes" id="UP001602058">
    <property type="component" value="Unassembled WGS sequence"/>
</dbReference>
<protein>
    <recommendedName>
        <fullName evidence="3">SPOR domain-containing protein</fullName>
    </recommendedName>
</protein>
<evidence type="ECO:0008006" key="3">
    <source>
        <dbReference type="Google" id="ProtNLM"/>
    </source>
</evidence>
<accession>A0ABW6UWM3</accession>
<evidence type="ECO:0000313" key="2">
    <source>
        <dbReference type="Proteomes" id="UP001602058"/>
    </source>
</evidence>
<name>A0ABW6UWM3_9ACTN</name>
<dbReference type="EMBL" id="JBIAWJ010000031">
    <property type="protein sequence ID" value="MFF4526939.1"/>
    <property type="molecule type" value="Genomic_DNA"/>
</dbReference>
<organism evidence="1 2">
    <name type="scientific">Streptomyces bluensis</name>
    <dbReference type="NCBI Taxonomy" id="33897"/>
    <lineage>
        <taxon>Bacteria</taxon>
        <taxon>Bacillati</taxon>
        <taxon>Actinomycetota</taxon>
        <taxon>Actinomycetes</taxon>
        <taxon>Kitasatosporales</taxon>
        <taxon>Streptomycetaceae</taxon>
        <taxon>Streptomyces</taxon>
    </lineage>
</organism>
<evidence type="ECO:0000313" key="1">
    <source>
        <dbReference type="EMBL" id="MFF4526939.1"/>
    </source>
</evidence>
<reference evidence="1 2" key="1">
    <citation type="submission" date="2024-10" db="EMBL/GenBank/DDBJ databases">
        <title>The Natural Products Discovery Center: Release of the First 8490 Sequenced Strains for Exploring Actinobacteria Biosynthetic Diversity.</title>
        <authorList>
            <person name="Kalkreuter E."/>
            <person name="Kautsar S.A."/>
            <person name="Yang D."/>
            <person name="Bader C.D."/>
            <person name="Teijaro C.N."/>
            <person name="Fluegel L."/>
            <person name="Davis C.M."/>
            <person name="Simpson J.R."/>
            <person name="Lauterbach L."/>
            <person name="Steele A.D."/>
            <person name="Gui C."/>
            <person name="Meng S."/>
            <person name="Li G."/>
            <person name="Viehrig K."/>
            <person name="Ye F."/>
            <person name="Su P."/>
            <person name="Kiefer A.F."/>
            <person name="Nichols A."/>
            <person name="Cepeda A.J."/>
            <person name="Yan W."/>
            <person name="Fan B."/>
            <person name="Jiang Y."/>
            <person name="Adhikari A."/>
            <person name="Zheng C.-J."/>
            <person name="Schuster L."/>
            <person name="Cowan T.M."/>
            <person name="Smanski M.J."/>
            <person name="Chevrette M.G."/>
            <person name="De Carvalho L.P.S."/>
            <person name="Shen B."/>
        </authorList>
    </citation>
    <scope>NUCLEOTIDE SEQUENCE [LARGE SCALE GENOMIC DNA]</scope>
    <source>
        <strain evidence="1 2">NPDC001390</strain>
    </source>
</reference>
<comment type="caution">
    <text evidence="1">The sequence shown here is derived from an EMBL/GenBank/DDBJ whole genome shotgun (WGS) entry which is preliminary data.</text>
</comment>